<evidence type="ECO:0000256" key="1">
    <source>
        <dbReference type="ARBA" id="ARBA00005640"/>
    </source>
</evidence>
<dbReference type="EMBL" id="CAJHUC010001015">
    <property type="protein sequence ID" value="CAD7699412.1"/>
    <property type="molecule type" value="Genomic_DNA"/>
</dbReference>
<keyword evidence="2" id="KW-0689">Ribosomal protein</keyword>
<evidence type="ECO:0000256" key="2">
    <source>
        <dbReference type="ARBA" id="ARBA00022980"/>
    </source>
</evidence>
<keyword evidence="5" id="KW-1185">Reference proteome</keyword>
<comment type="caution">
    <text evidence="4">The sequence shown here is derived from an EMBL/GenBank/DDBJ whole genome shotgun (WGS) entry which is preliminary data.</text>
</comment>
<dbReference type="InterPro" id="IPR001380">
    <property type="entry name" value="Ribosomal_eL13"/>
</dbReference>
<name>A0A8S1J0S7_9CHLO</name>
<dbReference type="PANTHER" id="PTHR11722:SF0">
    <property type="entry name" value="LARGE RIBOSOMAL SUBUNIT PROTEIN EL13"/>
    <property type="match status" value="1"/>
</dbReference>
<comment type="similarity">
    <text evidence="1">Belongs to the eukaryotic ribosomal protein eL13 family.</text>
</comment>
<evidence type="ECO:0008006" key="6">
    <source>
        <dbReference type="Google" id="ProtNLM"/>
    </source>
</evidence>
<dbReference type="AlphaFoldDB" id="A0A8S1J0S7"/>
<proteinExistence type="inferred from homology"/>
<dbReference type="OrthoDB" id="10264538at2759"/>
<dbReference type="Pfam" id="PF01294">
    <property type="entry name" value="Ribosomal_L13e"/>
    <property type="match status" value="1"/>
</dbReference>
<dbReference type="Proteomes" id="UP000708148">
    <property type="component" value="Unassembled WGS sequence"/>
</dbReference>
<gene>
    <name evidence="4" type="ORF">OSTQU699_LOCUS4771</name>
</gene>
<evidence type="ECO:0000313" key="4">
    <source>
        <dbReference type="EMBL" id="CAD7699412.1"/>
    </source>
</evidence>
<dbReference type="HAMAP" id="MF_00499">
    <property type="entry name" value="Ribosomal_eL13"/>
    <property type="match status" value="1"/>
</dbReference>
<evidence type="ECO:0000256" key="3">
    <source>
        <dbReference type="ARBA" id="ARBA00023274"/>
    </source>
</evidence>
<evidence type="ECO:0000313" key="5">
    <source>
        <dbReference type="Proteomes" id="UP000708148"/>
    </source>
</evidence>
<dbReference type="Gene3D" id="1.20.5.110">
    <property type="match status" value="1"/>
</dbReference>
<keyword evidence="3" id="KW-0687">Ribonucleoprotein</keyword>
<reference evidence="4" key="1">
    <citation type="submission" date="2020-12" db="EMBL/GenBank/DDBJ databases">
        <authorList>
            <person name="Iha C."/>
        </authorList>
    </citation>
    <scope>NUCLEOTIDE SEQUENCE</scope>
</reference>
<dbReference type="GO" id="GO:0006412">
    <property type="term" value="P:translation"/>
    <property type="evidence" value="ECO:0007669"/>
    <property type="project" value="InterPro"/>
</dbReference>
<dbReference type="GO" id="GO:0022625">
    <property type="term" value="C:cytosolic large ribosomal subunit"/>
    <property type="evidence" value="ECO:0007669"/>
    <property type="project" value="TreeGrafter"/>
</dbReference>
<dbReference type="PANTHER" id="PTHR11722">
    <property type="entry name" value="60S RIBOSOMAL PROTEIN L13"/>
    <property type="match status" value="1"/>
</dbReference>
<sequence length="206" mass="24130">MVSHNNVVPNAHFKKHWMRRVKTWFNQPARKARRKRARVLKAKRTFPRPLKSLRPVVRCPTAKYNKRQRLGRGFTLEELKEAKIPPKFAATIGISVDHRRRNRSLESLQMNVARLKAYKSNLMIIPRNKKHPKPFECSMDEVKTATQALGKIMPVEKEKPAVEYAAVTEEMKNFRAYTKLRIARTNQKLAYKRAKKAEEEAEKAKK</sequence>
<protein>
    <recommendedName>
        <fullName evidence="6">60S ribosomal protein L13</fullName>
    </recommendedName>
</protein>
<organism evidence="4 5">
    <name type="scientific">Ostreobium quekettii</name>
    <dbReference type="NCBI Taxonomy" id="121088"/>
    <lineage>
        <taxon>Eukaryota</taxon>
        <taxon>Viridiplantae</taxon>
        <taxon>Chlorophyta</taxon>
        <taxon>core chlorophytes</taxon>
        <taxon>Ulvophyceae</taxon>
        <taxon>TCBD clade</taxon>
        <taxon>Bryopsidales</taxon>
        <taxon>Ostreobineae</taxon>
        <taxon>Ostreobiaceae</taxon>
        <taxon>Ostreobium</taxon>
    </lineage>
</organism>
<dbReference type="GO" id="GO:0003735">
    <property type="term" value="F:structural constituent of ribosome"/>
    <property type="evidence" value="ECO:0007669"/>
    <property type="project" value="InterPro"/>
</dbReference>
<accession>A0A8S1J0S7</accession>
<dbReference type="GO" id="GO:0003723">
    <property type="term" value="F:RNA binding"/>
    <property type="evidence" value="ECO:0007669"/>
    <property type="project" value="TreeGrafter"/>
</dbReference>